<dbReference type="AlphaFoldDB" id="A0A0F9JQX9"/>
<reference evidence="2" key="1">
    <citation type="journal article" date="2015" name="Nature">
        <title>Complex archaea that bridge the gap between prokaryotes and eukaryotes.</title>
        <authorList>
            <person name="Spang A."/>
            <person name="Saw J.H."/>
            <person name="Jorgensen S.L."/>
            <person name="Zaremba-Niedzwiedzka K."/>
            <person name="Martijn J."/>
            <person name="Lind A.E."/>
            <person name="van Eijk R."/>
            <person name="Schleper C."/>
            <person name="Guy L."/>
            <person name="Ettema T.J."/>
        </authorList>
    </citation>
    <scope>NUCLEOTIDE SEQUENCE</scope>
</reference>
<dbReference type="EMBL" id="LAZR01017212">
    <property type="protein sequence ID" value="KKM01373.1"/>
    <property type="molecule type" value="Genomic_DNA"/>
</dbReference>
<gene>
    <name evidence="2" type="ORF">LCGC14_1795050</name>
</gene>
<feature type="compositionally biased region" description="Basic and acidic residues" evidence="1">
    <location>
        <begin position="161"/>
        <end position="182"/>
    </location>
</feature>
<evidence type="ECO:0000313" key="2">
    <source>
        <dbReference type="EMBL" id="KKM01373.1"/>
    </source>
</evidence>
<proteinExistence type="predicted"/>
<organism evidence="2">
    <name type="scientific">marine sediment metagenome</name>
    <dbReference type="NCBI Taxonomy" id="412755"/>
    <lineage>
        <taxon>unclassified sequences</taxon>
        <taxon>metagenomes</taxon>
        <taxon>ecological metagenomes</taxon>
    </lineage>
</organism>
<feature type="region of interest" description="Disordered" evidence="1">
    <location>
        <begin position="158"/>
        <end position="182"/>
    </location>
</feature>
<protein>
    <submittedName>
        <fullName evidence="2">Uncharacterized protein</fullName>
    </submittedName>
</protein>
<name>A0A0F9JQX9_9ZZZZ</name>
<comment type="caution">
    <text evidence="2">The sequence shown here is derived from an EMBL/GenBank/DDBJ whole genome shotgun (WGS) entry which is preliminary data.</text>
</comment>
<sequence length="182" mass="21386">MAQRIDPEGYYNGRRMRNCSDIARLYWPPLFLAADGFGRLELDIESLIYRCFRGFKTPPTEEQVVGSFMEYKENHLAFLYESAGRWWCQFWTKPECRPRYQTKKDHESPKPPDSQYQRWLKSYPPETKGISKTSQNLREILQKIPREKGCVVLCSDVSGGVERDPLSQPAEEKFDIRDGKNH</sequence>
<evidence type="ECO:0000256" key="1">
    <source>
        <dbReference type="SAM" id="MobiDB-lite"/>
    </source>
</evidence>
<accession>A0A0F9JQX9</accession>